<name>A0ACC3S986_9PEZI</name>
<protein>
    <submittedName>
        <fullName evidence="1">Uncharacterized protein</fullName>
    </submittedName>
</protein>
<reference evidence="1" key="1">
    <citation type="submission" date="2024-02" db="EMBL/GenBank/DDBJ databases">
        <title>Metagenome Assembled Genome of Zalaria obscura JY119.</title>
        <authorList>
            <person name="Vighnesh L."/>
            <person name="Jagadeeshwari U."/>
            <person name="Venkata Ramana C."/>
            <person name="Sasikala C."/>
        </authorList>
    </citation>
    <scope>NUCLEOTIDE SEQUENCE</scope>
    <source>
        <strain evidence="1">JY119</strain>
    </source>
</reference>
<evidence type="ECO:0000313" key="2">
    <source>
        <dbReference type="Proteomes" id="UP001320706"/>
    </source>
</evidence>
<dbReference type="EMBL" id="JAMKPW020000038">
    <property type="protein sequence ID" value="KAK8200966.1"/>
    <property type="molecule type" value="Genomic_DNA"/>
</dbReference>
<proteinExistence type="predicted"/>
<keyword evidence="2" id="KW-1185">Reference proteome</keyword>
<comment type="caution">
    <text evidence="1">The sequence shown here is derived from an EMBL/GenBank/DDBJ whole genome shotgun (WGS) entry which is preliminary data.</text>
</comment>
<sequence length="549" mass="60399">MTETTSDRPSESTTRPRASSVHKGTVEDIVHNIVANESSIDAQKSLRYTELEHSYGFWQAAKLYYPAVLWCIFVDISVICCGVDGAVVGSVVGLDTFTKQFGRYVAGSGYVIPAAWLGAFNYSNLLGSIFGSLFAGQAYNYLGPRRLLAICSLASIGSIFFDFFAKTPAILFVGELLNGIMIGFYPVIASAYIGEVSPLALRGVSGSLVNLSYVIGQFISSGVLKGTNTIPTQWSYRIPFAIEWIWPVIIFCGCFWCPDPPYWLLRKGRVSEAEKSLRRLATPAVDISLNMANVRETLLLEDRMKESEGKSSFMEVFRGPNLRRLIISSMVFNIQAFVGNIFFINYAVYFFELAGLDSSDSFSMNMGLTAMGFLGTCLSWPLMSYCGRRTLELWGCVALNVLMLIIGLVDLAPRNSSGPAWAQSGLMLFANFIYDVTVGPICFVYLCEISSAKLRSVTIAIANVTVCIFSIIFAVAIPYAINVDEANWRGKLGFLFAGIGALCSVWCYFCLPESKGRTVEELDIMFEQKVGSRQFSKYHIVGAVEVGDA</sequence>
<organism evidence="1 2">
    <name type="scientific">Zalaria obscura</name>
    <dbReference type="NCBI Taxonomy" id="2024903"/>
    <lineage>
        <taxon>Eukaryota</taxon>
        <taxon>Fungi</taxon>
        <taxon>Dikarya</taxon>
        <taxon>Ascomycota</taxon>
        <taxon>Pezizomycotina</taxon>
        <taxon>Dothideomycetes</taxon>
        <taxon>Dothideomycetidae</taxon>
        <taxon>Dothideales</taxon>
        <taxon>Zalariaceae</taxon>
        <taxon>Zalaria</taxon>
    </lineage>
</organism>
<gene>
    <name evidence="1" type="ORF">M8818_006286</name>
</gene>
<dbReference type="Proteomes" id="UP001320706">
    <property type="component" value="Unassembled WGS sequence"/>
</dbReference>
<accession>A0ACC3S986</accession>
<evidence type="ECO:0000313" key="1">
    <source>
        <dbReference type="EMBL" id="KAK8200966.1"/>
    </source>
</evidence>